<evidence type="ECO:0000256" key="5">
    <source>
        <dbReference type="ARBA" id="ARBA00022558"/>
    </source>
</evidence>
<evidence type="ECO:0000256" key="9">
    <source>
        <dbReference type="ARBA" id="ARBA00023157"/>
    </source>
</evidence>
<evidence type="ECO:0000313" key="14">
    <source>
        <dbReference type="Proteomes" id="UP000036196"/>
    </source>
</evidence>
<protein>
    <submittedName>
        <fullName evidence="13">Fimbrial assembly protein</fullName>
    </submittedName>
</protein>
<evidence type="ECO:0000256" key="7">
    <source>
        <dbReference type="ARBA" id="ARBA00022729"/>
    </source>
</evidence>
<dbReference type="FunFam" id="2.60.40.2610:FF:000001">
    <property type="entry name" value="Outer membrane fimbrial usher protein"/>
    <property type="match status" value="1"/>
</dbReference>
<keyword evidence="9" id="KW-1015">Disulfide bond</keyword>
<dbReference type="Proteomes" id="UP000036196">
    <property type="component" value="Unassembled WGS sequence"/>
</dbReference>
<dbReference type="Gene3D" id="2.60.40.2610">
    <property type="entry name" value="Outer membrane usher protein FimD, plug domain"/>
    <property type="match status" value="1"/>
</dbReference>
<keyword evidence="14" id="KW-1185">Reference proteome</keyword>
<evidence type="ECO:0000256" key="8">
    <source>
        <dbReference type="ARBA" id="ARBA00023136"/>
    </source>
</evidence>
<gene>
    <name evidence="13" type="ORF">ABW06_07925</name>
</gene>
<dbReference type="InterPro" id="IPR025949">
    <property type="entry name" value="PapC-like_C"/>
</dbReference>
<dbReference type="GO" id="GO:0009279">
    <property type="term" value="C:cell outer membrane"/>
    <property type="evidence" value="ECO:0007669"/>
    <property type="project" value="UniProtKB-SubCell"/>
</dbReference>
<dbReference type="InterPro" id="IPR000015">
    <property type="entry name" value="Fimb_usher"/>
</dbReference>
<dbReference type="InterPro" id="IPR043142">
    <property type="entry name" value="PapC-like_C_sf"/>
</dbReference>
<keyword evidence="3" id="KW-0813">Transport</keyword>
<feature type="domain" description="PapC-like C-terminal" evidence="11">
    <location>
        <begin position="773"/>
        <end position="839"/>
    </location>
</feature>
<comment type="similarity">
    <text evidence="2">Belongs to the fimbrial export usher family.</text>
</comment>
<dbReference type="PANTHER" id="PTHR30451:SF21">
    <property type="entry name" value="FIMBRIAL USHER DOMAIN-CONTAINING PROTEIN YDET-RELATED"/>
    <property type="match status" value="1"/>
</dbReference>
<dbReference type="Pfam" id="PF13953">
    <property type="entry name" value="PapC_C"/>
    <property type="match status" value="1"/>
</dbReference>
<evidence type="ECO:0000313" key="13">
    <source>
        <dbReference type="EMBL" id="KMK14751.1"/>
    </source>
</evidence>
<dbReference type="Pfam" id="PF00577">
    <property type="entry name" value="Usher"/>
    <property type="match status" value="1"/>
</dbReference>
<dbReference type="Gene3D" id="2.60.40.2070">
    <property type="match status" value="1"/>
</dbReference>
<evidence type="ECO:0000256" key="2">
    <source>
        <dbReference type="ARBA" id="ARBA00008064"/>
    </source>
</evidence>
<reference evidence="13 14" key="1">
    <citation type="submission" date="2015-05" db="EMBL/GenBank/DDBJ databases">
        <title>Genome sequences of Pluralibacter gergoviae.</title>
        <authorList>
            <person name="Greninger A.L."/>
            <person name="Miller S."/>
        </authorList>
    </citation>
    <scope>NUCLEOTIDE SEQUENCE [LARGE SCALE GENOMIC DNA]</scope>
    <source>
        <strain evidence="13 14">JS81F13</strain>
    </source>
</reference>
<dbReference type="AlphaFoldDB" id="A0A0J5M8S0"/>
<evidence type="ECO:0000256" key="6">
    <source>
        <dbReference type="ARBA" id="ARBA00022692"/>
    </source>
</evidence>
<feature type="domain" description="PapC N-terminal" evidence="12">
    <location>
        <begin position="41"/>
        <end position="186"/>
    </location>
</feature>
<evidence type="ECO:0000256" key="3">
    <source>
        <dbReference type="ARBA" id="ARBA00022448"/>
    </source>
</evidence>
<dbReference type="eggNOG" id="COG3188">
    <property type="taxonomic scope" value="Bacteria"/>
</dbReference>
<sequence length="853" mass="93240">MNYNKSTTISGFKYSPLAWLISSQIAIVFGMPGVAQSREFFNPALLEIDNPAQAGADLSVFEEGSQAPGKYRVDLYVNEEMVETRDVEFAMMPDVTGKKKLQPCLSRAELEGLGVRVALYPSLNTDSSCINLEQAIPQASSDFLFNQQRLNISVPQAAMNVQARGYVSPDKWDQGIPVLLTNYSFSGGNSQGRKKGVESTNSYYLNLRSGINLGAWRLRNYSTWNRDSEGGSHWKSINTYLQRDIIALKSQLVMGDSTTPSEVFDSLPIRGIQLYSDDDMLPDSMRGYSPVVRGIARSNAQVTIRQNGYVIYQSYVPPGPFEIKDLYPTAGSGDLYVVIKESDGSEQNMTVAFAAVPILQREGRLKYSVSSGKYRTSGGGIEETPFSQGTVMYGLPWGATLYGGVQAASKYQALALGWGQNLGIIGAISADVTQAWSKIKDSGKKDNGQSWRMRYGKNFVETGTNFSLASYRYSTEGFYSMQEALDSYNNAGNMYYYNHKKSRAEVSISQNLGDGFGSFTLSGIREEYWNSSRKTESASIGYNNSWEGISYGLNYTYSKNGYDSFGQRVSNNDQIFSFNVSVPLSKWLPDSNYAYARYNLYTSKKGNTTHNAGVYGTLLEDHNLNYNINQSYATKGSGYSGNASVNYRGGQGDVNLGYSYNDSSRQVNYGIEGGVLVHENGITLSQSVNETAVLVKAPGASGARISNNTGVTTDWRGYAVVPYVTPYRKTEISMNTETLGDDVDMTMTTQSVIPTRGAIVRADFKPNVGIRALLTLMRAGQPVPFGAMVTDVGNPANNGSIVGDGGQVYMSGMSATGTLLVKWGSSAAQQCQATYSLPESKESGIQMATVECR</sequence>
<dbReference type="PATRIC" id="fig|61647.15.peg.4822"/>
<evidence type="ECO:0000259" key="12">
    <source>
        <dbReference type="Pfam" id="PF13954"/>
    </source>
</evidence>
<dbReference type="Gene3D" id="3.10.20.410">
    <property type="match status" value="1"/>
</dbReference>
<keyword evidence="4" id="KW-1134">Transmembrane beta strand</keyword>
<dbReference type="FunFam" id="2.60.40.3110:FF:000001">
    <property type="entry name" value="Putative fimbrial outer membrane usher"/>
    <property type="match status" value="1"/>
</dbReference>
<dbReference type="Pfam" id="PF13954">
    <property type="entry name" value="PapC_N"/>
    <property type="match status" value="1"/>
</dbReference>
<dbReference type="GO" id="GO:0009297">
    <property type="term" value="P:pilus assembly"/>
    <property type="evidence" value="ECO:0007669"/>
    <property type="project" value="InterPro"/>
</dbReference>
<evidence type="ECO:0000256" key="10">
    <source>
        <dbReference type="ARBA" id="ARBA00023237"/>
    </source>
</evidence>
<dbReference type="RefSeq" id="WP_048278621.1">
    <property type="nucleotide sequence ID" value="NZ_LDZF01000006.1"/>
</dbReference>
<evidence type="ECO:0000256" key="1">
    <source>
        <dbReference type="ARBA" id="ARBA00004571"/>
    </source>
</evidence>
<keyword evidence="8" id="KW-0472">Membrane</keyword>
<dbReference type="STRING" id="61647.LG71_06110"/>
<dbReference type="InterPro" id="IPR042186">
    <property type="entry name" value="FimD_plug_dom"/>
</dbReference>
<organism evidence="13 14">
    <name type="scientific">Pluralibacter gergoviae</name>
    <name type="common">Enterobacter gergoviae</name>
    <dbReference type="NCBI Taxonomy" id="61647"/>
    <lineage>
        <taxon>Bacteria</taxon>
        <taxon>Pseudomonadati</taxon>
        <taxon>Pseudomonadota</taxon>
        <taxon>Gammaproteobacteria</taxon>
        <taxon>Enterobacterales</taxon>
        <taxon>Enterobacteriaceae</taxon>
        <taxon>Pluralibacter</taxon>
    </lineage>
</organism>
<dbReference type="InterPro" id="IPR037224">
    <property type="entry name" value="PapC_N_sf"/>
</dbReference>
<proteinExistence type="inferred from homology"/>
<accession>A0A0J5M8S0</accession>
<keyword evidence="7" id="KW-0732">Signal</keyword>
<dbReference type="Gene3D" id="2.60.40.3110">
    <property type="match status" value="1"/>
</dbReference>
<comment type="caution">
    <text evidence="13">The sequence shown here is derived from an EMBL/GenBank/DDBJ whole genome shotgun (WGS) entry which is preliminary data.</text>
</comment>
<dbReference type="InterPro" id="IPR025885">
    <property type="entry name" value="PapC_N"/>
</dbReference>
<name>A0A0J5M8S0_PLUGE</name>
<evidence type="ECO:0000259" key="11">
    <source>
        <dbReference type="Pfam" id="PF13953"/>
    </source>
</evidence>
<keyword evidence="6" id="KW-0812">Transmembrane</keyword>
<dbReference type="PANTHER" id="PTHR30451">
    <property type="entry name" value="OUTER MEMBRANE USHER PROTEIN"/>
    <property type="match status" value="1"/>
</dbReference>
<evidence type="ECO:0000256" key="4">
    <source>
        <dbReference type="ARBA" id="ARBA00022452"/>
    </source>
</evidence>
<comment type="subcellular location">
    <subcellularLocation>
        <location evidence="1">Cell outer membrane</location>
        <topology evidence="1">Multi-pass membrane protein</topology>
    </subcellularLocation>
</comment>
<keyword evidence="5" id="KW-1029">Fimbrium biogenesis</keyword>
<keyword evidence="10" id="KW-0998">Cell outer membrane</keyword>
<dbReference type="SUPFAM" id="SSF141729">
    <property type="entry name" value="FimD N-terminal domain-like"/>
    <property type="match status" value="1"/>
</dbReference>
<dbReference type="EMBL" id="LDZF01000006">
    <property type="protein sequence ID" value="KMK14751.1"/>
    <property type="molecule type" value="Genomic_DNA"/>
</dbReference>
<dbReference type="GO" id="GO:0015473">
    <property type="term" value="F:fimbrial usher porin activity"/>
    <property type="evidence" value="ECO:0007669"/>
    <property type="project" value="InterPro"/>
</dbReference>
<dbReference type="FunFam" id="3.10.20.410:FF:000001">
    <property type="entry name" value="Fimbrial outer membrane usher protein"/>
    <property type="match status" value="1"/>
</dbReference>